<accession>A0A059G122</accession>
<keyword evidence="1" id="KW-1133">Transmembrane helix</keyword>
<keyword evidence="1" id="KW-0812">Transmembrane</keyword>
<proteinExistence type="predicted"/>
<evidence type="ECO:0000313" key="3">
    <source>
        <dbReference type="Proteomes" id="UP000024942"/>
    </source>
</evidence>
<evidence type="ECO:0000313" key="2">
    <source>
        <dbReference type="EMBL" id="KCZ98603.1"/>
    </source>
</evidence>
<dbReference type="AlphaFoldDB" id="A0A059G122"/>
<comment type="caution">
    <text evidence="2">The sequence shown here is derived from an EMBL/GenBank/DDBJ whole genome shotgun (WGS) entry which is preliminary data.</text>
</comment>
<keyword evidence="1" id="KW-0472">Membrane</keyword>
<dbReference type="eggNOG" id="ENOG5032RTX">
    <property type="taxonomic scope" value="Bacteria"/>
</dbReference>
<sequence>MAGFNTVWEIAQFPLYQIWLEGSFRAQIYAISHCTIGDVMIAAVSLTLAYVLVGRGPCSHRRFWATALATTAFGVAYTVFSEWQNVSIRGSWAYRDIMPLVPPFGTGLAPLLQWTILPLPAFALVHRISRA</sequence>
<feature type="transmembrane region" description="Helical" evidence="1">
    <location>
        <begin position="100"/>
        <end position="125"/>
    </location>
</feature>
<feature type="transmembrane region" description="Helical" evidence="1">
    <location>
        <begin position="28"/>
        <end position="51"/>
    </location>
</feature>
<name>A0A059G122_9PROT</name>
<organism evidence="2 3">
    <name type="scientific">Hyphomonas oceanitis SCH89</name>
    <dbReference type="NCBI Taxonomy" id="1280953"/>
    <lineage>
        <taxon>Bacteria</taxon>
        <taxon>Pseudomonadati</taxon>
        <taxon>Pseudomonadota</taxon>
        <taxon>Alphaproteobacteria</taxon>
        <taxon>Hyphomonadales</taxon>
        <taxon>Hyphomonadaceae</taxon>
        <taxon>Hyphomonas</taxon>
    </lineage>
</organism>
<dbReference type="EMBL" id="ARYL01000085">
    <property type="protein sequence ID" value="KCZ98603.1"/>
    <property type="molecule type" value="Genomic_DNA"/>
</dbReference>
<evidence type="ECO:0000256" key="1">
    <source>
        <dbReference type="SAM" id="Phobius"/>
    </source>
</evidence>
<dbReference type="Proteomes" id="UP000024942">
    <property type="component" value="Unassembled WGS sequence"/>
</dbReference>
<feature type="transmembrane region" description="Helical" evidence="1">
    <location>
        <begin position="63"/>
        <end position="80"/>
    </location>
</feature>
<gene>
    <name evidence="2" type="ORF">HOC_20253</name>
</gene>
<dbReference type="PATRIC" id="fig|1280953.3.peg.4027"/>
<reference evidence="2 3" key="1">
    <citation type="journal article" date="2014" name="Antonie Van Leeuwenhoek">
        <title>Hyphomonas beringensis sp. nov. and Hyphomonas chukchiensis sp. nov., isolated from surface seawater of the Bering Sea and Chukchi Sea.</title>
        <authorList>
            <person name="Li C."/>
            <person name="Lai Q."/>
            <person name="Li G."/>
            <person name="Dong C."/>
            <person name="Wang J."/>
            <person name="Liao Y."/>
            <person name="Shao Z."/>
        </authorList>
    </citation>
    <scope>NUCLEOTIDE SEQUENCE [LARGE SCALE GENOMIC DNA]</scope>
    <source>
        <strain evidence="2 3">SCH89</strain>
    </source>
</reference>
<dbReference type="STRING" id="1280953.HOC_20253"/>
<protein>
    <submittedName>
        <fullName evidence="2">Uncharacterized protein</fullName>
    </submittedName>
</protein>
<keyword evidence="3" id="KW-1185">Reference proteome</keyword>